<dbReference type="AlphaFoldDB" id="A0A507DWI5"/>
<dbReference type="InterPro" id="IPR003960">
    <property type="entry name" value="ATPase_AAA_CS"/>
</dbReference>
<comment type="caution">
    <text evidence="8">The sequence shown here is derived from an EMBL/GenBank/DDBJ whole genome shotgun (WGS) entry which is preliminary data.</text>
</comment>
<dbReference type="Gene3D" id="3.40.50.300">
    <property type="entry name" value="P-loop containing nucleotide triphosphate hydrolases"/>
    <property type="match status" value="2"/>
</dbReference>
<evidence type="ECO:0000256" key="4">
    <source>
        <dbReference type="SAM" id="MobiDB-lite"/>
    </source>
</evidence>
<dbReference type="InterPro" id="IPR041569">
    <property type="entry name" value="AAA_lid_3"/>
</dbReference>
<gene>
    <name evidence="8" type="ORF">PhCBS80983_g04811</name>
</gene>
<feature type="compositionally biased region" description="Polar residues" evidence="4">
    <location>
        <begin position="23"/>
        <end position="43"/>
    </location>
</feature>
<feature type="domain" description="AAA ATPase AAA+ lid" evidence="7">
    <location>
        <begin position="623"/>
        <end position="662"/>
    </location>
</feature>
<feature type="compositionally biased region" description="Low complexity" evidence="4">
    <location>
        <begin position="68"/>
        <end position="83"/>
    </location>
</feature>
<dbReference type="EMBL" id="QEAQ01000086">
    <property type="protein sequence ID" value="TPX56084.1"/>
    <property type="molecule type" value="Genomic_DNA"/>
</dbReference>
<evidence type="ECO:0000256" key="1">
    <source>
        <dbReference type="ARBA" id="ARBA00006914"/>
    </source>
</evidence>
<organism evidence="8 9">
    <name type="scientific">Powellomyces hirtus</name>
    <dbReference type="NCBI Taxonomy" id="109895"/>
    <lineage>
        <taxon>Eukaryota</taxon>
        <taxon>Fungi</taxon>
        <taxon>Fungi incertae sedis</taxon>
        <taxon>Chytridiomycota</taxon>
        <taxon>Chytridiomycota incertae sedis</taxon>
        <taxon>Chytridiomycetes</taxon>
        <taxon>Spizellomycetales</taxon>
        <taxon>Powellomycetaceae</taxon>
        <taxon>Powellomyces</taxon>
    </lineage>
</organism>
<reference evidence="8 9" key="1">
    <citation type="journal article" date="2019" name="Sci. Rep.">
        <title>Comparative genomics of chytrid fungi reveal insights into the obligate biotrophic and pathogenic lifestyle of Synchytrium endobioticum.</title>
        <authorList>
            <person name="van de Vossenberg B.T.L.H."/>
            <person name="Warris S."/>
            <person name="Nguyen H.D.T."/>
            <person name="van Gent-Pelzer M.P.E."/>
            <person name="Joly D.L."/>
            <person name="van de Geest H.C."/>
            <person name="Bonants P.J.M."/>
            <person name="Smith D.S."/>
            <person name="Levesque C.A."/>
            <person name="van der Lee T.A.J."/>
        </authorList>
    </citation>
    <scope>NUCLEOTIDE SEQUENCE [LARGE SCALE GENOMIC DNA]</scope>
    <source>
        <strain evidence="8 9">CBS 809.83</strain>
    </source>
</reference>
<evidence type="ECO:0000313" key="8">
    <source>
        <dbReference type="EMBL" id="TPX56084.1"/>
    </source>
</evidence>
<evidence type="ECO:0000313" key="9">
    <source>
        <dbReference type="Proteomes" id="UP000318582"/>
    </source>
</evidence>
<feature type="domain" description="Spastin/Vps4 C-terminal" evidence="6">
    <location>
        <begin position="667"/>
        <end position="701"/>
    </location>
</feature>
<dbReference type="Pfam" id="PF00004">
    <property type="entry name" value="AAA"/>
    <property type="match status" value="1"/>
</dbReference>
<accession>A0A507DWI5</accession>
<feature type="region of interest" description="Disordered" evidence="4">
    <location>
        <begin position="294"/>
        <end position="373"/>
    </location>
</feature>
<dbReference type="PROSITE" id="PS00674">
    <property type="entry name" value="AAA"/>
    <property type="match status" value="1"/>
</dbReference>
<dbReference type="GO" id="GO:0016887">
    <property type="term" value="F:ATP hydrolysis activity"/>
    <property type="evidence" value="ECO:0007669"/>
    <property type="project" value="InterPro"/>
</dbReference>
<proteinExistence type="inferred from homology"/>
<dbReference type="InterPro" id="IPR050304">
    <property type="entry name" value="MT-severing_AAA_ATPase"/>
</dbReference>
<dbReference type="FunFam" id="1.10.8.60:FF:000022">
    <property type="entry name" value="Fidgetin like 1"/>
    <property type="match status" value="1"/>
</dbReference>
<feature type="region of interest" description="Disordered" evidence="4">
    <location>
        <begin position="68"/>
        <end position="108"/>
    </location>
</feature>
<protein>
    <recommendedName>
        <fullName evidence="10">AAA+ ATPase domain-containing protein</fullName>
    </recommendedName>
</protein>
<evidence type="ECO:0000256" key="2">
    <source>
        <dbReference type="ARBA" id="ARBA00022741"/>
    </source>
</evidence>
<dbReference type="Pfam" id="PF09336">
    <property type="entry name" value="Vps4_C"/>
    <property type="match status" value="1"/>
</dbReference>
<dbReference type="InterPro" id="IPR003959">
    <property type="entry name" value="ATPase_AAA_core"/>
</dbReference>
<evidence type="ECO:0008006" key="10">
    <source>
        <dbReference type="Google" id="ProtNLM"/>
    </source>
</evidence>
<evidence type="ECO:0000259" key="6">
    <source>
        <dbReference type="Pfam" id="PF09336"/>
    </source>
</evidence>
<evidence type="ECO:0000259" key="5">
    <source>
        <dbReference type="Pfam" id="PF00004"/>
    </source>
</evidence>
<evidence type="ECO:0000256" key="3">
    <source>
        <dbReference type="ARBA" id="ARBA00022840"/>
    </source>
</evidence>
<dbReference type="SUPFAM" id="SSF52540">
    <property type="entry name" value="P-loop containing nucleoside triphosphate hydrolases"/>
    <property type="match status" value="1"/>
</dbReference>
<feature type="compositionally biased region" description="Basic and acidic residues" evidence="4">
    <location>
        <begin position="300"/>
        <end position="310"/>
    </location>
</feature>
<name>A0A507DWI5_9FUNG</name>
<keyword evidence="2" id="KW-0547">Nucleotide-binding</keyword>
<dbReference type="Pfam" id="PF17862">
    <property type="entry name" value="AAA_lid_3"/>
    <property type="match status" value="1"/>
</dbReference>
<dbReference type="STRING" id="109895.A0A507DWI5"/>
<keyword evidence="3" id="KW-0067">ATP-binding</keyword>
<feature type="region of interest" description="Disordered" evidence="4">
    <location>
        <begin position="20"/>
        <end position="43"/>
    </location>
</feature>
<dbReference type="InterPro" id="IPR015415">
    <property type="entry name" value="Spast_Vps4_C"/>
</dbReference>
<evidence type="ECO:0000259" key="7">
    <source>
        <dbReference type="Pfam" id="PF17862"/>
    </source>
</evidence>
<dbReference type="Proteomes" id="UP000318582">
    <property type="component" value="Unassembled WGS sequence"/>
</dbReference>
<comment type="similarity">
    <text evidence="1">Belongs to the AAA ATPase family.</text>
</comment>
<keyword evidence="9" id="KW-1185">Reference proteome</keyword>
<dbReference type="Gene3D" id="1.10.8.60">
    <property type="match status" value="1"/>
</dbReference>
<feature type="domain" description="ATPase AAA-type core" evidence="5">
    <location>
        <begin position="509"/>
        <end position="599"/>
    </location>
</feature>
<dbReference type="PANTHER" id="PTHR23074">
    <property type="entry name" value="AAA DOMAIN-CONTAINING"/>
    <property type="match status" value="1"/>
</dbReference>
<dbReference type="PANTHER" id="PTHR23074:SF17">
    <property type="entry name" value="FIDGETIN-LIKE PROTEIN 1"/>
    <property type="match status" value="1"/>
</dbReference>
<dbReference type="GO" id="GO:0005524">
    <property type="term" value="F:ATP binding"/>
    <property type="evidence" value="ECO:0007669"/>
    <property type="project" value="UniProtKB-KW"/>
</dbReference>
<feature type="compositionally biased region" description="Low complexity" evidence="4">
    <location>
        <begin position="91"/>
        <end position="100"/>
    </location>
</feature>
<sequence length="709" mass="78120">MDDKNRDRLRRFQRYYFAATARQAASDNKQNSPGDGDATSTKKTLSVADAYRGALLVVNEELNELNGKLSIPTPSISPPETTSAGSKDKAPPAANAVPVAQKEKLSKEDIKKWTNTEPLLSLRQRANTNKLLEVTLESYHEAMKAEFDPINENSIAARVNAILDQRRGGAPAAGGKHVLFRDGAPITGKLKIPSKLNLPQRPLPENYKLARFYKPINGNGLVGSKPAPPANPRYKPLDPIPVPRSAPVAPVTSHVAPMATVLKKVTCEKATQTLAKYPPRQPTVTSIASCTNCKRGGRAAAEKPKRRAVETDGEEENERPQRRQKRNVEANPNPFMTGNELMRSNAKEKRSNEDDDDDSDGAEYAPINGARGKKFVSPLNTRDACVSGFVGGSTGKSVGGQSKVTDERLKNIPPQMVETIMNEMLDNVAQVTWDDIVGLALAKATIKETVVFPMLRPDIFQGLRAPAKGEVFGPRAYFCMGHQVCEYWLYSFDFGGFLYLVLNLQACCDGEKLVRALFAVARVYQPSVIFVDEIDSLLSKRNDGEHDATRRIKTEFLVQFDGCATDAQDRILMIGATNRPQEIDEAVRRRFRKKLYVPLPEAQARTQMIRNRMASLAHSLTDHDLDVIVGKTDGYSGSDMDGLVREASLGPIRAIDDIQNVNVSDIRPVVLDDFIDALTQVRASVSRGDLDMYTTFDREFGSVARPTPP</sequence>
<dbReference type="InterPro" id="IPR027417">
    <property type="entry name" value="P-loop_NTPase"/>
</dbReference>